<dbReference type="Proteomes" id="UP000031668">
    <property type="component" value="Unassembled WGS sequence"/>
</dbReference>
<evidence type="ECO:0000313" key="1">
    <source>
        <dbReference type="EMBL" id="KII72568.1"/>
    </source>
</evidence>
<organism evidence="1 2">
    <name type="scientific">Thelohanellus kitauei</name>
    <name type="common">Myxosporean</name>
    <dbReference type="NCBI Taxonomy" id="669202"/>
    <lineage>
        <taxon>Eukaryota</taxon>
        <taxon>Metazoa</taxon>
        <taxon>Cnidaria</taxon>
        <taxon>Myxozoa</taxon>
        <taxon>Myxosporea</taxon>
        <taxon>Bivalvulida</taxon>
        <taxon>Platysporina</taxon>
        <taxon>Myxobolidae</taxon>
        <taxon>Thelohanellus</taxon>
    </lineage>
</organism>
<accession>A0A0C2JT29</accession>
<dbReference type="AlphaFoldDB" id="A0A0C2JT29"/>
<name>A0A0C2JT29_THEKT</name>
<proteinExistence type="predicted"/>
<comment type="caution">
    <text evidence="1">The sequence shown here is derived from an EMBL/GenBank/DDBJ whole genome shotgun (WGS) entry which is preliminary data.</text>
</comment>
<reference evidence="1 2" key="1">
    <citation type="journal article" date="2014" name="Genome Biol. Evol.">
        <title>The genome of the myxosporean Thelohanellus kitauei shows adaptations to nutrient acquisition within its fish host.</title>
        <authorList>
            <person name="Yang Y."/>
            <person name="Xiong J."/>
            <person name="Zhou Z."/>
            <person name="Huo F."/>
            <person name="Miao W."/>
            <person name="Ran C."/>
            <person name="Liu Y."/>
            <person name="Zhang J."/>
            <person name="Feng J."/>
            <person name="Wang M."/>
            <person name="Wang M."/>
            <person name="Wang L."/>
            <person name="Yao B."/>
        </authorList>
    </citation>
    <scope>NUCLEOTIDE SEQUENCE [LARGE SCALE GENOMIC DNA]</scope>
    <source>
        <strain evidence="1">Wuqing</strain>
    </source>
</reference>
<gene>
    <name evidence="1" type="ORF">RF11_13265</name>
</gene>
<sequence length="133" mass="15364">MFNEKTRLDIGKNDLQFTVCQDKQDNLIYVLAKEATIKRNSFGLFMINLSNLKLIKIIIKSGQDGLFVNISRLWCSFGGFYGYDEETDLIFIKIKEENAVKAFKLDDKLDNFYLDESTKNNLALLTKSQHVSH</sequence>
<evidence type="ECO:0000313" key="2">
    <source>
        <dbReference type="Proteomes" id="UP000031668"/>
    </source>
</evidence>
<protein>
    <submittedName>
        <fullName evidence="1">Uncharacterized protein</fullName>
    </submittedName>
</protein>
<keyword evidence="2" id="KW-1185">Reference proteome</keyword>
<dbReference type="EMBL" id="JWZT01001163">
    <property type="protein sequence ID" value="KII72568.1"/>
    <property type="molecule type" value="Genomic_DNA"/>
</dbReference>